<dbReference type="EMBL" id="BTRK01000004">
    <property type="protein sequence ID" value="GMR46444.1"/>
    <property type="molecule type" value="Genomic_DNA"/>
</dbReference>
<proteinExistence type="predicted"/>
<evidence type="ECO:0000313" key="2">
    <source>
        <dbReference type="EMBL" id="GMR46444.1"/>
    </source>
</evidence>
<dbReference type="EMBL" id="BTRK01000004">
    <property type="protein sequence ID" value="GMR46441.1"/>
    <property type="molecule type" value="Genomic_DNA"/>
</dbReference>
<evidence type="ECO:0000313" key="1">
    <source>
        <dbReference type="EMBL" id="GMR46441.1"/>
    </source>
</evidence>
<reference evidence="1" key="2">
    <citation type="submission" date="2023-06" db="EMBL/GenBank/DDBJ databases">
        <title>Genome assembly of Pristionchus species.</title>
        <authorList>
            <person name="Yoshida K."/>
            <person name="Sommer R.J."/>
        </authorList>
    </citation>
    <scope>NUCLEOTIDE SEQUENCE</scope>
    <source>
        <strain evidence="1">RS5460</strain>
    </source>
</reference>
<evidence type="ECO:0000313" key="3">
    <source>
        <dbReference type="Proteomes" id="UP001328107"/>
    </source>
</evidence>
<keyword evidence="3" id="KW-1185">Reference proteome</keyword>
<dbReference type="AlphaFoldDB" id="A0AAN5I015"/>
<protein>
    <submittedName>
        <fullName evidence="1">Uncharacterized protein</fullName>
    </submittedName>
</protein>
<name>A0AAN5I015_9BILA</name>
<reference evidence="3" key="1">
    <citation type="submission" date="2022-10" db="EMBL/GenBank/DDBJ databases">
        <title>Genome assembly of Pristionchus species.</title>
        <authorList>
            <person name="Yoshida K."/>
            <person name="Sommer R.J."/>
        </authorList>
    </citation>
    <scope>NUCLEOTIDE SEQUENCE [LARGE SCALE GENOMIC DNA]</scope>
    <source>
        <strain evidence="3">RS5460</strain>
    </source>
</reference>
<comment type="caution">
    <text evidence="1">The sequence shown here is derived from an EMBL/GenBank/DDBJ whole genome shotgun (WGS) entry which is preliminary data.</text>
</comment>
<sequence length="92" mass="9405">MSCCLADSGMLLKALTTSALNASGFSSAAFLIESSSLWAASCCSESSSASFFSTALLMAAFCSSERGGIVKSMGSAMAAMVKTAKVRMSFML</sequence>
<dbReference type="Proteomes" id="UP001328107">
    <property type="component" value="Unassembled WGS sequence"/>
</dbReference>
<organism evidence="1 3">
    <name type="scientific">Pristionchus mayeri</name>
    <dbReference type="NCBI Taxonomy" id="1317129"/>
    <lineage>
        <taxon>Eukaryota</taxon>
        <taxon>Metazoa</taxon>
        <taxon>Ecdysozoa</taxon>
        <taxon>Nematoda</taxon>
        <taxon>Chromadorea</taxon>
        <taxon>Rhabditida</taxon>
        <taxon>Rhabditina</taxon>
        <taxon>Diplogasteromorpha</taxon>
        <taxon>Diplogasteroidea</taxon>
        <taxon>Neodiplogasteridae</taxon>
        <taxon>Pristionchus</taxon>
    </lineage>
</organism>
<gene>
    <name evidence="1" type="ORF">PMAYCL1PPCAC_16636</name>
    <name evidence="2" type="ORF">PMAYCL1PPCAC_16638</name>
</gene>
<accession>A0AAN5I015</accession>
<feature type="non-terminal residue" evidence="1">
    <location>
        <position position="92"/>
    </location>
</feature>